<dbReference type="InterPro" id="IPR026444">
    <property type="entry name" value="Secre_tail"/>
</dbReference>
<evidence type="ECO:0000256" key="1">
    <source>
        <dbReference type="ARBA" id="ARBA00022729"/>
    </source>
</evidence>
<evidence type="ECO:0000313" key="4">
    <source>
        <dbReference type="EMBL" id="MCG2420228.1"/>
    </source>
</evidence>
<dbReference type="AlphaFoldDB" id="A0A9X1U451"/>
<keyword evidence="5" id="KW-1185">Reference proteome</keyword>
<reference evidence="4" key="1">
    <citation type="submission" date="2021-09" db="EMBL/GenBank/DDBJ databases">
        <title>Genome of Aequorivita sp. strain F47161.</title>
        <authorList>
            <person name="Wang Y."/>
        </authorList>
    </citation>
    <scope>NUCLEOTIDE SEQUENCE</scope>
    <source>
        <strain evidence="4">F47161</strain>
    </source>
</reference>
<dbReference type="NCBIfam" id="TIGR04183">
    <property type="entry name" value="Por_Secre_tail"/>
    <property type="match status" value="1"/>
</dbReference>
<feature type="chain" id="PRO_5040899922" evidence="2">
    <location>
        <begin position="26"/>
        <end position="432"/>
    </location>
</feature>
<comment type="caution">
    <text evidence="4">The sequence shown here is derived from an EMBL/GenBank/DDBJ whole genome shotgun (WGS) entry which is preliminary data.</text>
</comment>
<dbReference type="Pfam" id="PF18962">
    <property type="entry name" value="Por_Secre_tail"/>
    <property type="match status" value="1"/>
</dbReference>
<keyword evidence="1 2" id="KW-0732">Signal</keyword>
<dbReference type="RefSeq" id="WP_237604007.1">
    <property type="nucleotide sequence ID" value="NZ_JAIRBA010000036.1"/>
</dbReference>
<feature type="domain" description="Secretion system C-terminal sorting" evidence="3">
    <location>
        <begin position="363"/>
        <end position="424"/>
    </location>
</feature>
<sequence length="432" mass="47246">MKKNTFLKKSAMLACLFLAAATTQAQIEFKVQTEMSTRFNDVNDSGFGVTVFEYYDFETNTFTPLENEAFMVQATNNDENVAGYMFFDETEFILQAAYRLNGVWNPIGFTANQDPYNYDENTPYGISPNSLYVTGQSNVGNDYGGFLYNTQTQELLIALDPEGEASASYAVNDNGIMVGWVDRPDSGGTLRVPSYRTLDGEFHFIPEGQLPTLTGINTINDINSADVMVGDFDLQPFIYDRTTNTFTSYDNPGGADYAGFASISENGVAVGFAEVDFQTRDAIIYHPSLGSQPLFLKDVLADNGIAVNTPDGLLGTAISVSPNGKYITGWLNGPPPFAEGWTVYLDDLILGTNEVSQNTVSFYPNPVENVLHLNSIEAIDSVAVYTITGQKVSNVTINENRTELNLSNLASGVYLVKVLSNGSVENLKVVKQ</sequence>
<name>A0A9X1U451_9FLAO</name>
<proteinExistence type="predicted"/>
<dbReference type="Proteomes" id="UP001139461">
    <property type="component" value="Unassembled WGS sequence"/>
</dbReference>
<evidence type="ECO:0000256" key="2">
    <source>
        <dbReference type="SAM" id="SignalP"/>
    </source>
</evidence>
<accession>A0A9X1U451</accession>
<evidence type="ECO:0000313" key="5">
    <source>
        <dbReference type="Proteomes" id="UP001139461"/>
    </source>
</evidence>
<feature type="signal peptide" evidence="2">
    <location>
        <begin position="1"/>
        <end position="25"/>
    </location>
</feature>
<protein>
    <submittedName>
        <fullName evidence="4">T9SS type A sorting domain-containing protein</fullName>
    </submittedName>
</protein>
<evidence type="ECO:0000259" key="3">
    <source>
        <dbReference type="Pfam" id="PF18962"/>
    </source>
</evidence>
<organism evidence="4 5">
    <name type="scientific">Aequorivita vitellina</name>
    <dbReference type="NCBI Taxonomy" id="2874475"/>
    <lineage>
        <taxon>Bacteria</taxon>
        <taxon>Pseudomonadati</taxon>
        <taxon>Bacteroidota</taxon>
        <taxon>Flavobacteriia</taxon>
        <taxon>Flavobacteriales</taxon>
        <taxon>Flavobacteriaceae</taxon>
        <taxon>Aequorivita</taxon>
    </lineage>
</organism>
<gene>
    <name evidence="4" type="ORF">K8089_14455</name>
</gene>
<dbReference type="EMBL" id="JAIRBA010000036">
    <property type="protein sequence ID" value="MCG2420228.1"/>
    <property type="molecule type" value="Genomic_DNA"/>
</dbReference>